<evidence type="ECO:0000256" key="1">
    <source>
        <dbReference type="ARBA" id="ARBA00022723"/>
    </source>
</evidence>
<dbReference type="SMART" id="SM00575">
    <property type="entry name" value="ZnF_PMZ"/>
    <property type="match status" value="1"/>
</dbReference>
<dbReference type="Proteomes" id="UP000275267">
    <property type="component" value="Unassembled WGS sequence"/>
</dbReference>
<gene>
    <name evidence="7" type="ORF">C2845_PM14G09680</name>
</gene>
<organism evidence="7 8">
    <name type="scientific">Panicum miliaceum</name>
    <name type="common">Proso millet</name>
    <name type="synonym">Broomcorn millet</name>
    <dbReference type="NCBI Taxonomy" id="4540"/>
    <lineage>
        <taxon>Eukaryota</taxon>
        <taxon>Viridiplantae</taxon>
        <taxon>Streptophyta</taxon>
        <taxon>Embryophyta</taxon>
        <taxon>Tracheophyta</taxon>
        <taxon>Spermatophyta</taxon>
        <taxon>Magnoliopsida</taxon>
        <taxon>Liliopsida</taxon>
        <taxon>Poales</taxon>
        <taxon>Poaceae</taxon>
        <taxon>PACMAD clade</taxon>
        <taxon>Panicoideae</taxon>
        <taxon>Panicodae</taxon>
        <taxon>Paniceae</taxon>
        <taxon>Panicinae</taxon>
        <taxon>Panicum</taxon>
        <taxon>Panicum sect. Panicum</taxon>
    </lineage>
</organism>
<dbReference type="PANTHER" id="PTHR47482:SF24">
    <property type="entry name" value="PROTEIN FAR1-RELATED SEQUENCE"/>
    <property type="match status" value="1"/>
</dbReference>
<feature type="region of interest" description="Disordered" evidence="5">
    <location>
        <begin position="321"/>
        <end position="357"/>
    </location>
</feature>
<accession>A0A3L6PQU0</accession>
<dbReference type="GO" id="GO:0008270">
    <property type="term" value="F:zinc ion binding"/>
    <property type="evidence" value="ECO:0007669"/>
    <property type="project" value="UniProtKB-KW"/>
</dbReference>
<evidence type="ECO:0000313" key="7">
    <source>
        <dbReference type="EMBL" id="RLM61559.1"/>
    </source>
</evidence>
<feature type="domain" description="SWIM-type" evidence="6">
    <location>
        <begin position="176"/>
        <end position="212"/>
    </location>
</feature>
<evidence type="ECO:0000256" key="4">
    <source>
        <dbReference type="PROSITE-ProRule" id="PRU00325"/>
    </source>
</evidence>
<evidence type="ECO:0000256" key="3">
    <source>
        <dbReference type="ARBA" id="ARBA00022833"/>
    </source>
</evidence>
<dbReference type="InterPro" id="IPR006564">
    <property type="entry name" value="Znf_PMZ"/>
</dbReference>
<evidence type="ECO:0000256" key="2">
    <source>
        <dbReference type="ARBA" id="ARBA00022771"/>
    </source>
</evidence>
<dbReference type="STRING" id="4540.A0A3L6PQU0"/>
<protein>
    <recommendedName>
        <fullName evidence="6">SWIM-type domain-containing protein</fullName>
    </recommendedName>
</protein>
<dbReference type="Pfam" id="PF04434">
    <property type="entry name" value="SWIM"/>
    <property type="match status" value="1"/>
</dbReference>
<sequence>MPCRHHGFERASPGFDYDFLDGVDANPSYCTQQNPAVPSLQDQNHQTQPDVGTTLIASGGSQNVNAYVVNTEEGTAIGGGVVKDIVEEVLEDVVQEVVEEVWLTPPVPYTGQTFSTKKEAREFYNSYAKRVGFFYPYKHYTPFVFDKGTEQSSVCQFQYWLLPNNIFVYGYGKRNYRVTTLEDEENYYCECSKFDRDGMLCCHIMKVMPRLGVKAIPQRYILKRWTQEAVPDNEGAATNAHVQADFIACVEGCASKEVYTIMDNHIRLMRSEVDEMKKKKKSSAQRGHRFPAFVPDDGPNVPIAVAGDTCDLSEPLGLNDLPANPNVPKNAGVDNPPRSKVKGRKKEKRLKRGMNAEAKRKNKCGICKLTGHNAARCPDKIGIEDGQSGSMAVN</sequence>
<keyword evidence="8" id="KW-1185">Reference proteome</keyword>
<evidence type="ECO:0000313" key="8">
    <source>
        <dbReference type="Proteomes" id="UP000275267"/>
    </source>
</evidence>
<feature type="compositionally biased region" description="Basic residues" evidence="5">
    <location>
        <begin position="339"/>
        <end position="352"/>
    </location>
</feature>
<keyword evidence="3" id="KW-0862">Zinc</keyword>
<reference evidence="8" key="1">
    <citation type="journal article" date="2019" name="Nat. Commun.">
        <title>The genome of broomcorn millet.</title>
        <authorList>
            <person name="Zou C."/>
            <person name="Miki D."/>
            <person name="Li D."/>
            <person name="Tang Q."/>
            <person name="Xiao L."/>
            <person name="Rajput S."/>
            <person name="Deng P."/>
            <person name="Jia W."/>
            <person name="Huang R."/>
            <person name="Zhang M."/>
            <person name="Sun Y."/>
            <person name="Hu J."/>
            <person name="Fu X."/>
            <person name="Schnable P.S."/>
            <person name="Li F."/>
            <person name="Zhang H."/>
            <person name="Feng B."/>
            <person name="Zhu X."/>
            <person name="Liu R."/>
            <person name="Schnable J.C."/>
            <person name="Zhu J.-K."/>
            <person name="Zhang H."/>
        </authorList>
    </citation>
    <scope>NUCLEOTIDE SEQUENCE [LARGE SCALE GENOMIC DNA]</scope>
</reference>
<dbReference type="PANTHER" id="PTHR47482">
    <property type="entry name" value="OS11G0632001 PROTEIN"/>
    <property type="match status" value="1"/>
</dbReference>
<evidence type="ECO:0000259" key="6">
    <source>
        <dbReference type="PROSITE" id="PS50966"/>
    </source>
</evidence>
<evidence type="ECO:0000256" key="5">
    <source>
        <dbReference type="SAM" id="MobiDB-lite"/>
    </source>
</evidence>
<keyword evidence="1" id="KW-0479">Metal-binding</keyword>
<dbReference type="AlphaFoldDB" id="A0A3L6PQU0"/>
<comment type="caution">
    <text evidence="7">The sequence shown here is derived from an EMBL/GenBank/DDBJ whole genome shotgun (WGS) entry which is preliminary data.</text>
</comment>
<dbReference type="InterPro" id="IPR007527">
    <property type="entry name" value="Znf_SWIM"/>
</dbReference>
<name>A0A3L6PQU0_PANMI</name>
<dbReference type="OrthoDB" id="689460at2759"/>
<keyword evidence="2 4" id="KW-0863">Zinc-finger</keyword>
<dbReference type="PROSITE" id="PS50966">
    <property type="entry name" value="ZF_SWIM"/>
    <property type="match status" value="1"/>
</dbReference>
<proteinExistence type="predicted"/>
<dbReference type="EMBL" id="PQIB02000016">
    <property type="protein sequence ID" value="RLM61559.1"/>
    <property type="molecule type" value="Genomic_DNA"/>
</dbReference>